<dbReference type="AlphaFoldDB" id="A0A3G1KLU6"/>
<feature type="region of interest" description="Disordered" evidence="1">
    <location>
        <begin position="112"/>
        <end position="135"/>
    </location>
</feature>
<evidence type="ECO:0000313" key="2">
    <source>
        <dbReference type="EMBL" id="ATW23387.1"/>
    </source>
</evidence>
<evidence type="ECO:0000313" key="3">
    <source>
        <dbReference type="Proteomes" id="UP000323521"/>
    </source>
</evidence>
<dbReference type="KEGG" id="fwa:DCMF_00005"/>
<gene>
    <name evidence="2" type="ORF">DCMF_00005</name>
</gene>
<name>A0A3G1KLU6_FORW1</name>
<dbReference type="Proteomes" id="UP000323521">
    <property type="component" value="Chromosome"/>
</dbReference>
<evidence type="ECO:0000256" key="1">
    <source>
        <dbReference type="SAM" id="MobiDB-lite"/>
    </source>
</evidence>
<sequence length="135" mass="15254">MSRHHRHKKRKAKEKEAEEKLRLAQESLQKKDKGFSLTSLFGKVDLKTMSGQLKDIADSMEKFGQIAELLQYADVFVNPKQDGAKGSGFNLMNLLKDGESLNHLMQALAPAFRGESAEEKKVEPINVETHSEEKE</sequence>
<feature type="compositionally biased region" description="Basic and acidic residues" evidence="1">
    <location>
        <begin position="115"/>
        <end position="135"/>
    </location>
</feature>
<feature type="region of interest" description="Disordered" evidence="1">
    <location>
        <begin position="1"/>
        <end position="20"/>
    </location>
</feature>
<accession>A0A3G1KLU6</accession>
<feature type="compositionally biased region" description="Basic residues" evidence="1">
    <location>
        <begin position="1"/>
        <end position="12"/>
    </location>
</feature>
<protein>
    <submittedName>
        <fullName evidence="2">Uncharacterized protein</fullName>
    </submittedName>
</protein>
<dbReference type="RefSeq" id="WP_148132527.1">
    <property type="nucleotide sequence ID" value="NZ_CP017634.1"/>
</dbReference>
<keyword evidence="3" id="KW-1185">Reference proteome</keyword>
<dbReference type="OrthoDB" id="9910579at2"/>
<dbReference type="EMBL" id="CP017634">
    <property type="protein sequence ID" value="ATW23387.1"/>
    <property type="molecule type" value="Genomic_DNA"/>
</dbReference>
<proteinExistence type="predicted"/>
<organism evidence="2 3">
    <name type="scientific">Formimonas warabiya</name>
    <dbReference type="NCBI Taxonomy" id="1761012"/>
    <lineage>
        <taxon>Bacteria</taxon>
        <taxon>Bacillati</taxon>
        <taxon>Bacillota</taxon>
        <taxon>Clostridia</taxon>
        <taxon>Eubacteriales</taxon>
        <taxon>Peptococcaceae</taxon>
        <taxon>Candidatus Formimonas</taxon>
    </lineage>
</organism>
<reference evidence="2 3" key="1">
    <citation type="submission" date="2016-10" db="EMBL/GenBank/DDBJ databases">
        <title>Complete Genome Sequence of Peptococcaceae strain DCMF.</title>
        <authorList>
            <person name="Edwards R.J."/>
            <person name="Holland S.I."/>
            <person name="Deshpande N.P."/>
            <person name="Wong Y.K."/>
            <person name="Ertan H."/>
            <person name="Manefield M."/>
            <person name="Russell T.L."/>
            <person name="Lee M.J."/>
        </authorList>
    </citation>
    <scope>NUCLEOTIDE SEQUENCE [LARGE SCALE GENOMIC DNA]</scope>
    <source>
        <strain evidence="2 3">DCMF</strain>
    </source>
</reference>